<organism evidence="4 5">
    <name type="scientific">Plasmodium gonderi</name>
    <dbReference type="NCBI Taxonomy" id="77519"/>
    <lineage>
        <taxon>Eukaryota</taxon>
        <taxon>Sar</taxon>
        <taxon>Alveolata</taxon>
        <taxon>Apicomplexa</taxon>
        <taxon>Aconoidasida</taxon>
        <taxon>Haemosporida</taxon>
        <taxon>Plasmodiidae</taxon>
        <taxon>Plasmodium</taxon>
        <taxon>Plasmodium (Plasmodium)</taxon>
    </lineage>
</organism>
<feature type="coiled-coil region" evidence="1">
    <location>
        <begin position="2882"/>
        <end position="2909"/>
    </location>
</feature>
<feature type="region of interest" description="Disordered" evidence="2">
    <location>
        <begin position="930"/>
        <end position="1424"/>
    </location>
</feature>
<feature type="compositionally biased region" description="Basic and acidic residues" evidence="2">
    <location>
        <begin position="1955"/>
        <end position="1970"/>
    </location>
</feature>
<dbReference type="GeneID" id="39747483"/>
<feature type="compositionally biased region" description="Polar residues" evidence="2">
    <location>
        <begin position="993"/>
        <end position="1015"/>
    </location>
</feature>
<feature type="compositionally biased region" description="Basic and acidic residues" evidence="2">
    <location>
        <begin position="3217"/>
        <end position="3227"/>
    </location>
</feature>
<dbReference type="RefSeq" id="XP_028543356.1">
    <property type="nucleotide sequence ID" value="XM_028687555.1"/>
</dbReference>
<feature type="compositionally biased region" description="Basic and acidic residues" evidence="2">
    <location>
        <begin position="1270"/>
        <end position="1280"/>
    </location>
</feature>
<reference evidence="5" key="1">
    <citation type="submission" date="2017-04" db="EMBL/GenBank/DDBJ databases">
        <title>Plasmodium gonderi genome.</title>
        <authorList>
            <person name="Arisue N."/>
            <person name="Honma H."/>
            <person name="Kawai S."/>
            <person name="Tougan T."/>
            <person name="Tanabe K."/>
            <person name="Horii T."/>
        </authorList>
    </citation>
    <scope>NUCLEOTIDE SEQUENCE [LARGE SCALE GENOMIC DNA]</scope>
    <source>
        <strain evidence="5">ATCC 30045</strain>
    </source>
</reference>
<feature type="region of interest" description="Disordered" evidence="2">
    <location>
        <begin position="818"/>
        <end position="901"/>
    </location>
</feature>
<feature type="coiled-coil region" evidence="1">
    <location>
        <begin position="2950"/>
        <end position="2977"/>
    </location>
</feature>
<feature type="compositionally biased region" description="Basic and acidic residues" evidence="2">
    <location>
        <begin position="1248"/>
        <end position="1259"/>
    </location>
</feature>
<evidence type="ECO:0000256" key="3">
    <source>
        <dbReference type="SAM" id="Phobius"/>
    </source>
</evidence>
<feature type="region of interest" description="Disordered" evidence="2">
    <location>
        <begin position="733"/>
        <end position="791"/>
    </location>
</feature>
<feature type="compositionally biased region" description="Polar residues" evidence="2">
    <location>
        <begin position="1188"/>
        <end position="1201"/>
    </location>
</feature>
<accession>A0A1Y1JHR5</accession>
<feature type="compositionally biased region" description="Acidic residues" evidence="2">
    <location>
        <begin position="1317"/>
        <end position="1326"/>
    </location>
</feature>
<dbReference type="EMBL" id="BDQF01000009">
    <property type="protein sequence ID" value="GAW80767.1"/>
    <property type="molecule type" value="Genomic_DNA"/>
</dbReference>
<dbReference type="OrthoDB" id="387337at2759"/>
<feature type="region of interest" description="Disordered" evidence="2">
    <location>
        <begin position="1948"/>
        <end position="1981"/>
    </location>
</feature>
<feature type="compositionally biased region" description="Basic and acidic residues" evidence="2">
    <location>
        <begin position="1215"/>
        <end position="1235"/>
    </location>
</feature>
<gene>
    <name evidence="4" type="ORF">PGO_083330</name>
</gene>
<feature type="transmembrane region" description="Helical" evidence="3">
    <location>
        <begin position="1646"/>
        <end position="1664"/>
    </location>
</feature>
<feature type="region of interest" description="Disordered" evidence="2">
    <location>
        <begin position="1454"/>
        <end position="1493"/>
    </location>
</feature>
<keyword evidence="3" id="KW-0472">Membrane</keyword>
<keyword evidence="3" id="KW-0812">Transmembrane</keyword>
<keyword evidence="5" id="KW-1185">Reference proteome</keyword>
<proteinExistence type="predicted"/>
<feature type="compositionally biased region" description="Basic residues" evidence="2">
    <location>
        <begin position="873"/>
        <end position="898"/>
    </location>
</feature>
<feature type="compositionally biased region" description="Low complexity" evidence="2">
    <location>
        <begin position="1392"/>
        <end position="1401"/>
    </location>
</feature>
<dbReference type="PANTHER" id="PTHR13595:SF3">
    <property type="entry name" value="CXC DOMAIN-CONTAINING PROTEIN"/>
    <property type="match status" value="1"/>
</dbReference>
<feature type="region of interest" description="Disordered" evidence="2">
    <location>
        <begin position="3209"/>
        <end position="3245"/>
    </location>
</feature>
<feature type="compositionally biased region" description="Basic residues" evidence="2">
    <location>
        <begin position="1237"/>
        <end position="1247"/>
    </location>
</feature>
<protein>
    <submittedName>
        <fullName evidence="4">Uncharacterized protein</fullName>
    </submittedName>
</protein>
<feature type="compositionally biased region" description="Basic and acidic residues" evidence="2">
    <location>
        <begin position="3236"/>
        <end position="3245"/>
    </location>
</feature>
<sequence>MDSNMCSCHTNMNYRILHGYANNENLNNVINYDNNKGASYNLNTGSNFYVPASGISSSNSSGNLNSGNNYATYGELLNSYTSLEQTLNKCVPNFHINSLSNNMICHKCNTDQGNNLNFSQHGFFEGFTSNGLMKTYNKNNRSCIHCSCLGPGADNNGSALGLDISNKISGPLTGYGVYSAMGGTHPSASASSALLNQGLVNHPEKNGNISFNASENLNSETSSTLRNGISNSLNCDLSESASNHISGYFCRNATSQIGNPIGQVSNPLGQINNPIGQVNNPIGQIGNPIGQIGNQIGHHFNNPISTHTLDTNEKNRSTNSLQVVRENLNKNGEVTTYTRNGVYNSFDFLNPNNLNSTHIKTPFNYSTLNGFMLNNMKTSNGKNAEMNMKTASVAKNSTSGSFNSDENSLQPLDIGFTRDGECTNTIPLNSGRISNGIPSISMSSPNPNIATRTSYMRTPITYVTTPVTCMNNRNAEINSASRGKLNMNALGTTYPETERTMREIEKKDVMYKKGVNIPRSLTSDEGVYNFLRLNNQQVPTIFPCAMSMESMGSSLRTSNIHPIGGRISHTGRIGHMGRISHMGGINHTGRICHRDGSGNTRESGNAKGSLSNQSVESTKQKIYNTSKMERIIPQSMNLERDVYNIHSLDSDLMYGSNQKSCTSRSREIKRRCNPEEKNITSWMNRPIDRKKNLNECKILNKRSYDFYYMNTNESYEENNNFHNINYAEKVKKTNTHLNSKNRNTNRDNSISSRESNQSSTRSHQMKKSHKKCNENRKRKRRKNINSSGYFNIQNDISDPHCSFNTGVCAPSMSLSASFSSTSCDKSSRASSNLSDSSDSSDLSNSPNSPNSSNSSFFTNTLNEKVNKREKEKQRKGRNQKKKKKRKKKKKKKKKKKRTMMLTVPHVQGKRRRPTVIEFLNSKWNRSSYNKVGSGGQIEGQCEDERESCSLSNSGDFSKKEKKIGSHHEKKKRGNHNLEDPWKGMDDINRKKNSLSSNSDHNAGGSTWSEGDSNYGNECMPWSEERKMVQENTLDNRVGGSGGNPKENLLSIELNMKTRKKRTRKCNDEQDSICTKMKRLNETPIKIKDDGRSGERKSDDGAKDSDRDSDKVSDRDSDKVSDRDSDRDIDRDSDGGIEKNRGPVNERPTEGAEMVQSSEENNSEKEFTSEGEELYANLSSSNDSDKTGDSNSADLDTSQANIQVGEEEMESESECEEMKEKMWHEESTLREKDTKMVMKNKKKKKKKQVKELEEGKKIKPELSMSGEREEDNSKEILREDQSVESSSSGKSTTSDTEGSTIESYKSESDISCESSGESSEDLLDYSSDEITRTESSSNGSGNHDLHADEIGSVRSSRSGRSGRSSRSGRSGRSSRSGRSGRSSRNGKRDRSSRSISSTDVRSPPNGHPESAKERKHKNEEMSSWNVQLEEEFSTCAFIPAPICSTEGRSVNLFSERESKRREAYAKKREAEAKKREAEAKKREAEAKKREAEAKKREAEANRIYREILRKDGIKCYQTERELKRKEKNNNEEKHGRGSEDNNTCIIKQNKRAYTSLRNVDYVNNNEILRMIKKDIIKKNKIKIYEYIILLSYLFYKKSRYLDFNKIYLYNTMKKLCPFLLKINKKCNDVEVRNVFYYLSKIFILDDYFIFRINIFAFNWFILYVYKMKLKNVLFIEDINLLTNFLCGFLTNKKFKNYSILFLINVVLQKATGKSLYAGLNYSYICSLYISLFSKAICMSVMHREFLRTYPRHGDNNTVRVMKHIPEESVKSWVRECTETLDGSEMCKDGKNENNNQRGEDNDLDNGESNEGWRQPCRSFLKMKGFITPLNTNGTRCMNRINKTNMYSFSRRIIQNNEQWGDGKNWKKQRSKSEKISTRQDLIILYILYICRNNCSIYVNILKHILDDILKFKLTYNFHKIKIKSRFFYKKIVRCLKNVKKIMVKLGKKRYRRRNKERASQEIDKQESEHEKKRGRKKKIKPEKDVKKWNNLSAKEKCPKEDYTSFDDHANTNYSFVYLLVGLFLEYTSFSFNGFIMRFFENEKLANLYKLLILHVRDYTEIIFKYMKFITMDMTKVYGNIWIRNIFTTVNLKKVDEFNDIAGTLLHADGFRHSASAKRGSERTSNTAIATAIATATATTTATSTAAITQEKQTSQAEVTLGRTDPTEHEEEAHLVTQQKEEKFDLKFQRNNEKLINCIKEENIMKSISHTIQMENLSENRQEELCYYSLNKANFGEGNEKRAEFEMTKMEHFRLNSKVKGRKQEWGNKFQSIIFKHEMDKGNNAKCVDKSVTGNVKVKNVKVNNVWFNKSDKRHLSMSLKKKRKKNEYYGNDDFIEATLYMLCRCVKIFKGSTTLRTLFDILFLFFIQRMERERLQQFLGQMYNKDMELSRLITNILLRTDMRENCLQNVSFINYFLTSKESLEPKHIGFNKVEIDLADICSFYLNKRIRCRVKRKIPNRRIDTNKKRKNEKNYFNSQLCLKPCSCMFLTYVLFFSRIFKNFKMYFMHFTRFSYSLQKKAVTMKDNTKMDFKCGKIQACIEGKEALQIEKGYLDNHTGFRNYYSRLQDSEQNQENQENQEEWDQESVEAHYNHIYCKNCDRDAFSDECTLGGEKTSNLWATKMKQIPMHVEDGTAVITNSSAVGSAAVANPDATEILVDANVSQNTIGEEKKCKRSDELELIWKEHKEKMQHDWKNTKWKWRIEEVLRKYHLIISDEIKSSYFVKGLKKCSRFCKKRKQKKVTQIFTKLENVKISENNSIGNVHLFSEHTAYHILSILYEQQGVHNVQLNNVFVRINGNIFDGREMLGAREMHDGREMLGEREMPDKGEIFCEREMHGKGEIPDGKVKSKRNGGKILRHSSEKGRICERIGKIMNNILKWNKLNIAYNKRKKEEKKKANLKRRRNKYTNIIVDMYPLIFLSLTKLLNASIIINDDVKDKCFDVKNEIFPIKLNLSVELNKYEESLKIHQTEIKNDERTKWQYPLIKKCLCTGCMFRVRLGRGASSWLKYKGANGEAKPESTRAMKTEAASPSRHLLRNIAEEGRPRTTVQLLMGRRNKILNLIVKLLYREIKTDFYMLNEYYDEKVHIYRTLLILLMLKYLSSGHDLSAFGKKFILFFIQRLFRLLCFRLMCLFLSAPHVNKLTSEIIIIDDDYLVNSYLTQSKSKRTHRKSIQNRLFQKKSYNLYKRYSENFLFNIRFFQNEGEAVSSAKKNGTPMREAEKWARSEDQTGSSSCNWEDKRRGKDCNKPCCKRSVKSSATSPEKLKKRTIYKPFVPFGSLVMTKKEILKLKLQGEEEIKKDNIYINKCILKSKAKSRSKNAEMYNERQIDEKEKIQLSVVSIILLMNVFRRNSNYSYSINFYINLLIEKFLEKKKYIHVDDHYFINNYLVKVVNPLHMNHKKEFWINENNCAKRKMQLINSGYKFYASSYKFPIFEFIFYESLKVYLCFIHKNSLGTFISKISRFNNMYCCINKNLHFKMKMNNLLCSKLNNLLIEELLNMRLNKMLSNCNSILSACMFFFISMLDEEENAHLAMSIGRDHALVGEVGELGEVRELGEVGEVRELGEVQELYLEKQWNRSANKNVPWMNSRNWEEGAVENSHKWKFGENENYAFLAKEEMNMEKCRSDNEPNQMLNKTVSSIHNCNNMGETYNRNDKENKTSNVVYSHEQRYYMNDKRPNRLVVGNCRNYYIKEDSTELINMHKSIRTNENKNIMMYSKNDKERNEQLFNVPTNENIVNPSSSHTTVKRITKYRIEYYHKEKGKNNSVKSSYIYMKPKDVHKLFNSFEMINKTILECTNFIYKLYFSNNKDSLASDEKEKRNRNVYTWFQNCLNVFHFETWVVHQFYNKFDNASCIYMLKKKKKKKELTTDVIHMDSCILRDIAKMKKHLENRFNDVKKVYNMDILMANEKKEPSMIKEHTSKLDAQKETKQPGQIEAETVLHSNVNNTNAEDKYDELIEDYDELNSFLDFSQDKSSGILLHGTNARAVKSSAQDGIQNLNEYKVDDGWLTYIRSLI</sequence>
<feature type="compositionally biased region" description="Low complexity" evidence="2">
    <location>
        <begin position="748"/>
        <end position="762"/>
    </location>
</feature>
<feature type="compositionally biased region" description="Polar residues" evidence="2">
    <location>
        <begin position="597"/>
        <end position="618"/>
    </location>
</feature>
<name>A0A1Y1JHR5_PLAGO</name>
<dbReference type="OMA" id="FKMYFMH"/>
<feature type="compositionally biased region" description="Low complexity" evidence="2">
    <location>
        <begin position="1282"/>
        <end position="1299"/>
    </location>
</feature>
<evidence type="ECO:0000313" key="4">
    <source>
        <dbReference type="EMBL" id="GAW80767.1"/>
    </source>
</evidence>
<comment type="caution">
    <text evidence="4">The sequence shown here is derived from an EMBL/GenBank/DDBJ whole genome shotgun (WGS) entry which is preliminary data.</text>
</comment>
<keyword evidence="3" id="KW-1133">Transmembrane helix</keyword>
<feature type="transmembrane region" description="Helical" evidence="3">
    <location>
        <begin position="1720"/>
        <end position="1740"/>
    </location>
</feature>
<feature type="compositionally biased region" description="Basic and acidic residues" evidence="2">
    <location>
        <begin position="1078"/>
        <end position="1140"/>
    </location>
</feature>
<feature type="region of interest" description="Disordered" evidence="2">
    <location>
        <begin position="592"/>
        <end position="618"/>
    </location>
</feature>
<feature type="compositionally biased region" description="Basic and acidic residues" evidence="2">
    <location>
        <begin position="956"/>
        <end position="966"/>
    </location>
</feature>
<feature type="compositionally biased region" description="Basic and acidic residues" evidence="2">
    <location>
        <begin position="1408"/>
        <end position="1419"/>
    </location>
</feature>
<evidence type="ECO:0000313" key="5">
    <source>
        <dbReference type="Proteomes" id="UP000195521"/>
    </source>
</evidence>
<feature type="region of interest" description="Disordered" evidence="2">
    <location>
        <begin position="1783"/>
        <end position="1808"/>
    </location>
</feature>
<feature type="compositionally biased region" description="Low complexity" evidence="2">
    <location>
        <begin position="830"/>
        <end position="855"/>
    </location>
</feature>
<evidence type="ECO:0000256" key="2">
    <source>
        <dbReference type="SAM" id="MobiDB-lite"/>
    </source>
</evidence>
<feature type="compositionally biased region" description="Acidic residues" evidence="2">
    <location>
        <begin position="1204"/>
        <end position="1214"/>
    </location>
</feature>
<dbReference type="Proteomes" id="UP000195521">
    <property type="component" value="Unassembled WGS sequence"/>
</dbReference>
<dbReference type="PANTHER" id="PTHR13595">
    <property type="entry name" value="ARL6IP4 PROTEIN"/>
    <property type="match status" value="1"/>
</dbReference>
<feature type="compositionally biased region" description="Basic residues" evidence="2">
    <location>
        <begin position="763"/>
        <end position="783"/>
    </location>
</feature>
<evidence type="ECO:0000256" key="1">
    <source>
        <dbReference type="SAM" id="Coils"/>
    </source>
</evidence>
<dbReference type="CDD" id="cd06503">
    <property type="entry name" value="ATP-synt_Fo_b"/>
    <property type="match status" value="1"/>
</dbReference>
<feature type="compositionally biased region" description="Low complexity" evidence="2">
    <location>
        <begin position="1351"/>
        <end position="1382"/>
    </location>
</feature>
<keyword evidence="1" id="KW-0175">Coiled coil</keyword>
<feature type="compositionally biased region" description="Basic and acidic residues" evidence="2">
    <location>
        <begin position="975"/>
        <end position="989"/>
    </location>
</feature>